<evidence type="ECO:0000256" key="1">
    <source>
        <dbReference type="ARBA" id="ARBA00001954"/>
    </source>
</evidence>
<comment type="caution">
    <text evidence="6">The sequence shown here is derived from an EMBL/GenBank/DDBJ whole genome shotgun (WGS) entry which is preliminary data.</text>
</comment>
<dbReference type="PANTHER" id="PTHR10696">
    <property type="entry name" value="GAMMA-BUTYROBETAINE HYDROXYLASE-RELATED"/>
    <property type="match status" value="1"/>
</dbReference>
<keyword evidence="4" id="KW-0045">Antibiotic biosynthesis</keyword>
<dbReference type="GO" id="GO:0016491">
    <property type="term" value="F:oxidoreductase activity"/>
    <property type="evidence" value="ECO:0007669"/>
    <property type="project" value="UniProtKB-KW"/>
</dbReference>
<comment type="cofactor">
    <cofactor evidence="1">
        <name>Fe(2+)</name>
        <dbReference type="ChEBI" id="CHEBI:29033"/>
    </cofactor>
</comment>
<dbReference type="InterPro" id="IPR003819">
    <property type="entry name" value="TauD/TfdA-like"/>
</dbReference>
<accession>A0A3A9ZI57</accession>
<dbReference type="InterPro" id="IPR042098">
    <property type="entry name" value="TauD-like_sf"/>
</dbReference>
<dbReference type="Gene3D" id="3.60.130.10">
    <property type="entry name" value="Clavaminate synthase-like"/>
    <property type="match status" value="1"/>
</dbReference>
<proteinExistence type="predicted"/>
<evidence type="ECO:0000256" key="4">
    <source>
        <dbReference type="ARBA" id="ARBA00023194"/>
    </source>
</evidence>
<keyword evidence="2" id="KW-0560">Oxidoreductase</keyword>
<evidence type="ECO:0000313" key="6">
    <source>
        <dbReference type="EMBL" id="RKN47017.1"/>
    </source>
</evidence>
<sequence>MREQSGMTTGMTHTGITERLRNDRGAAVDEVRKTGFTVIEGVEDQEDLDSVIAAFGHAIPQYDGSLAYEVRAEPGFEGRAYSKSQNEIRAHTEAPGWQPPPSYLALWCHTQARGAGGETCLADVKRYVTNLDPSLVERLRSRDIQWSGTNTSGTGSAGTLAPILARTESGGEILRFSYNLLTSGDYDPPLDGEVPEERLPWGRFGRDLAHRVHEYFRQSAEKIRIPENAVLVWDNQRMAHARTPYADGRRHLTRYWISAGER</sequence>
<dbReference type="PANTHER" id="PTHR10696:SF56">
    <property type="entry name" value="TAUD_TFDA-LIKE DOMAIN-CONTAINING PROTEIN"/>
    <property type="match status" value="1"/>
</dbReference>
<dbReference type="Proteomes" id="UP000272474">
    <property type="component" value="Unassembled WGS sequence"/>
</dbReference>
<evidence type="ECO:0000313" key="7">
    <source>
        <dbReference type="Proteomes" id="UP000272474"/>
    </source>
</evidence>
<dbReference type="AlphaFoldDB" id="A0A3A9ZI57"/>
<dbReference type="EMBL" id="RBAL01000001">
    <property type="protein sequence ID" value="RKN47017.1"/>
    <property type="molecule type" value="Genomic_DNA"/>
</dbReference>
<evidence type="ECO:0000259" key="5">
    <source>
        <dbReference type="Pfam" id="PF02668"/>
    </source>
</evidence>
<evidence type="ECO:0000256" key="3">
    <source>
        <dbReference type="ARBA" id="ARBA00023004"/>
    </source>
</evidence>
<keyword evidence="3" id="KW-0408">Iron</keyword>
<evidence type="ECO:0000256" key="2">
    <source>
        <dbReference type="ARBA" id="ARBA00023002"/>
    </source>
</evidence>
<name>A0A3A9ZI57_9ACTN</name>
<organism evidence="6 7">
    <name type="scientific">Streptomyces hoynatensis</name>
    <dbReference type="NCBI Taxonomy" id="1141874"/>
    <lineage>
        <taxon>Bacteria</taxon>
        <taxon>Bacillati</taxon>
        <taxon>Actinomycetota</taxon>
        <taxon>Actinomycetes</taxon>
        <taxon>Kitasatosporales</taxon>
        <taxon>Streptomycetaceae</taxon>
        <taxon>Streptomyces</taxon>
    </lineage>
</organism>
<feature type="domain" description="TauD/TfdA-like" evidence="5">
    <location>
        <begin position="23"/>
        <end position="256"/>
    </location>
</feature>
<protein>
    <recommendedName>
        <fullName evidence="5">TauD/TfdA-like domain-containing protein</fullName>
    </recommendedName>
</protein>
<dbReference type="SUPFAM" id="SSF51197">
    <property type="entry name" value="Clavaminate synthase-like"/>
    <property type="match status" value="1"/>
</dbReference>
<reference evidence="6 7" key="1">
    <citation type="journal article" date="2014" name="Int. J. Syst. Evol. Microbiol.">
        <title>Streptomyces hoynatensis sp. nov., isolated from deep marine sediment.</title>
        <authorList>
            <person name="Veyisoglu A."/>
            <person name="Sahin N."/>
        </authorList>
    </citation>
    <scope>NUCLEOTIDE SEQUENCE [LARGE SCALE GENOMIC DNA]</scope>
    <source>
        <strain evidence="6 7">KCTC 29097</strain>
    </source>
</reference>
<gene>
    <name evidence="6" type="ORF">D7294_02195</name>
</gene>
<dbReference type="InterPro" id="IPR050411">
    <property type="entry name" value="AlphaKG_dependent_hydroxylases"/>
</dbReference>
<dbReference type="GO" id="GO:0017000">
    <property type="term" value="P:antibiotic biosynthetic process"/>
    <property type="evidence" value="ECO:0007669"/>
    <property type="project" value="UniProtKB-KW"/>
</dbReference>
<keyword evidence="7" id="KW-1185">Reference proteome</keyword>
<dbReference type="Pfam" id="PF02668">
    <property type="entry name" value="TauD"/>
    <property type="match status" value="1"/>
</dbReference>